<dbReference type="SUPFAM" id="SSF50353">
    <property type="entry name" value="Cytokine"/>
    <property type="match status" value="1"/>
</dbReference>
<organism evidence="4 5">
    <name type="scientific">Pelusios castaneus</name>
    <name type="common">West African mud turtle</name>
    <dbReference type="NCBI Taxonomy" id="367368"/>
    <lineage>
        <taxon>Eukaryota</taxon>
        <taxon>Metazoa</taxon>
        <taxon>Chordata</taxon>
        <taxon>Craniata</taxon>
        <taxon>Vertebrata</taxon>
        <taxon>Euteleostomi</taxon>
        <taxon>Archelosauria</taxon>
        <taxon>Testudinata</taxon>
        <taxon>Testudines</taxon>
        <taxon>Pleurodira</taxon>
        <taxon>Pelomedusidae</taxon>
        <taxon>Pelusios</taxon>
    </lineage>
</organism>
<evidence type="ECO:0000256" key="2">
    <source>
        <dbReference type="ARBA" id="ARBA00010448"/>
    </source>
</evidence>
<dbReference type="GO" id="GO:0071222">
    <property type="term" value="P:cellular response to lipopolysaccharide"/>
    <property type="evidence" value="ECO:0007669"/>
    <property type="project" value="TreeGrafter"/>
</dbReference>
<dbReference type="AlphaFoldDB" id="A0A8C8VM54"/>
<dbReference type="InterPro" id="IPR000975">
    <property type="entry name" value="IL-1_fam"/>
</dbReference>
<keyword evidence="5" id="KW-1185">Reference proteome</keyword>
<sequence>MSCEEIRVFAVGFEGNCDLYFTDDEGLECDYWKKECSLGHQIFRNISNDVLMVRPHPENNMTPVFEKMTDQEMQPGCGVHFTLHYYKDYNISEEGLPVAFSVLVENKTYSMYCTNDGAEKIIQFREEVVPREILDNSSDIIFIQKSFSPTNTKAFKFESSLMRGYFLAFKEENNLRKLILKECQKEDQVDEVTVINVSPV</sequence>
<protein>
    <submittedName>
        <fullName evidence="4">Interleukin 18</fullName>
    </submittedName>
</protein>
<evidence type="ECO:0000313" key="4">
    <source>
        <dbReference type="Ensembl" id="ENSPCEP00000017780.1"/>
    </source>
</evidence>
<dbReference type="Pfam" id="PF00340">
    <property type="entry name" value="IL1"/>
    <property type="match status" value="1"/>
</dbReference>
<dbReference type="GO" id="GO:0005615">
    <property type="term" value="C:extracellular space"/>
    <property type="evidence" value="ECO:0007669"/>
    <property type="project" value="InterPro"/>
</dbReference>
<dbReference type="Gene3D" id="2.80.10.50">
    <property type="match status" value="1"/>
</dbReference>
<dbReference type="Ensembl" id="ENSPCET00000018394.1">
    <property type="protein sequence ID" value="ENSPCEP00000017780.1"/>
    <property type="gene ID" value="ENSPCEG00000013925.1"/>
</dbReference>
<dbReference type="GO" id="GO:0010628">
    <property type="term" value="P:positive regulation of gene expression"/>
    <property type="evidence" value="ECO:0007669"/>
    <property type="project" value="TreeGrafter"/>
</dbReference>
<evidence type="ECO:0000256" key="1">
    <source>
        <dbReference type="ARBA" id="ARBA00004613"/>
    </source>
</evidence>
<dbReference type="GO" id="GO:0019221">
    <property type="term" value="P:cytokine-mediated signaling pathway"/>
    <property type="evidence" value="ECO:0007669"/>
    <property type="project" value="TreeGrafter"/>
</dbReference>
<dbReference type="GO" id="GO:0006954">
    <property type="term" value="P:inflammatory response"/>
    <property type="evidence" value="ECO:0007669"/>
    <property type="project" value="InterPro"/>
</dbReference>
<reference evidence="4" key="2">
    <citation type="submission" date="2025-09" db="UniProtKB">
        <authorList>
            <consortium name="Ensembl"/>
        </authorList>
    </citation>
    <scope>IDENTIFICATION</scope>
</reference>
<dbReference type="CDD" id="cd23298">
    <property type="entry name" value="beta-trefoil_IL18"/>
    <property type="match status" value="1"/>
</dbReference>
<comment type="subcellular location">
    <subcellularLocation>
        <location evidence="1">Secreted</location>
    </subcellularLocation>
</comment>
<accession>A0A8C8VM54</accession>
<evidence type="ECO:0000313" key="5">
    <source>
        <dbReference type="Proteomes" id="UP000694393"/>
    </source>
</evidence>
<dbReference type="Proteomes" id="UP000694393">
    <property type="component" value="Unplaced"/>
</dbReference>
<keyword evidence="3" id="KW-0964">Secreted</keyword>
<proteinExistence type="inferred from homology"/>
<dbReference type="GO" id="GO:0006955">
    <property type="term" value="P:immune response"/>
    <property type="evidence" value="ECO:0007669"/>
    <property type="project" value="InterPro"/>
</dbReference>
<dbReference type="PANTHER" id="PTHR10078:SF35">
    <property type="entry name" value="INTERLEUKIN-18"/>
    <property type="match status" value="1"/>
</dbReference>
<comment type="similarity">
    <text evidence="2">Belongs to the IL-1 family.</text>
</comment>
<dbReference type="PANTHER" id="PTHR10078">
    <property type="entry name" value="INTERLEUKIN-1 FAMILY MEMBER"/>
    <property type="match status" value="1"/>
</dbReference>
<dbReference type="InterPro" id="IPR008996">
    <property type="entry name" value="IL1/FGF"/>
</dbReference>
<reference evidence="4" key="1">
    <citation type="submission" date="2025-08" db="UniProtKB">
        <authorList>
            <consortium name="Ensembl"/>
        </authorList>
    </citation>
    <scope>IDENTIFICATION</scope>
</reference>
<dbReference type="GO" id="GO:0005125">
    <property type="term" value="F:cytokine activity"/>
    <property type="evidence" value="ECO:0007669"/>
    <property type="project" value="InterPro"/>
</dbReference>
<evidence type="ECO:0000256" key="3">
    <source>
        <dbReference type="ARBA" id="ARBA00022525"/>
    </source>
</evidence>
<name>A0A8C8VM54_9SAUR</name>